<dbReference type="Proteomes" id="UP001147700">
    <property type="component" value="Unassembled WGS sequence"/>
</dbReference>
<dbReference type="PANTHER" id="PTHR35010">
    <property type="entry name" value="BLL4672 PROTEIN-RELATED"/>
    <property type="match status" value="1"/>
</dbReference>
<accession>A0ABT4RSS8</accession>
<organism evidence="2 3">
    <name type="scientific">Solirubrobacter deserti</name>
    <dbReference type="NCBI Taxonomy" id="2282478"/>
    <lineage>
        <taxon>Bacteria</taxon>
        <taxon>Bacillati</taxon>
        <taxon>Actinomycetota</taxon>
        <taxon>Thermoleophilia</taxon>
        <taxon>Solirubrobacterales</taxon>
        <taxon>Solirubrobacteraceae</taxon>
        <taxon>Solirubrobacter</taxon>
    </lineage>
</organism>
<name>A0ABT4RSS8_9ACTN</name>
<dbReference type="InterPro" id="IPR041413">
    <property type="entry name" value="MLTR_LBD"/>
</dbReference>
<dbReference type="EMBL" id="JAPCID010000053">
    <property type="protein sequence ID" value="MDA0141295.1"/>
    <property type="molecule type" value="Genomic_DNA"/>
</dbReference>
<dbReference type="Gene3D" id="3.30.450.180">
    <property type="match status" value="1"/>
</dbReference>
<evidence type="ECO:0000259" key="1">
    <source>
        <dbReference type="Pfam" id="PF17765"/>
    </source>
</evidence>
<sequence length="187" mass="20483">MERVRPGLLRMMDAWPNSPAFVIGRRMDVLAANRLAGALNPVCAAGGNMVRTLFLDPESRELYPHFDKVADETVASLRASAGADTDDPALFELVGELSLKSAHFRRLWARHEVRAKTSGEKVMRHPLVGELTVTYETLTVNGAAGQQLVVYHAEPGSASERALRLLATMTAEAPRTPAPRVRRAAER</sequence>
<proteinExistence type="predicted"/>
<evidence type="ECO:0000313" key="3">
    <source>
        <dbReference type="Proteomes" id="UP001147700"/>
    </source>
</evidence>
<feature type="domain" description="MmyB-like transcription regulator ligand binding" evidence="1">
    <location>
        <begin position="4"/>
        <end position="166"/>
    </location>
</feature>
<comment type="caution">
    <text evidence="2">The sequence shown here is derived from an EMBL/GenBank/DDBJ whole genome shotgun (WGS) entry which is preliminary data.</text>
</comment>
<dbReference type="Pfam" id="PF17765">
    <property type="entry name" value="MLTR_LBD"/>
    <property type="match status" value="1"/>
</dbReference>
<gene>
    <name evidence="2" type="ORF">OJ962_27610</name>
</gene>
<reference evidence="2" key="1">
    <citation type="submission" date="2022-10" db="EMBL/GenBank/DDBJ databases">
        <title>The WGS of Solirubrobacter sp. CPCC 204708.</title>
        <authorList>
            <person name="Jiang Z."/>
        </authorList>
    </citation>
    <scope>NUCLEOTIDE SEQUENCE</scope>
    <source>
        <strain evidence="2">CPCC 204708</strain>
    </source>
</reference>
<protein>
    <recommendedName>
        <fullName evidence="1">MmyB-like transcription regulator ligand binding domain-containing protein</fullName>
    </recommendedName>
</protein>
<dbReference type="PANTHER" id="PTHR35010:SF2">
    <property type="entry name" value="BLL4672 PROTEIN"/>
    <property type="match status" value="1"/>
</dbReference>
<evidence type="ECO:0000313" key="2">
    <source>
        <dbReference type="EMBL" id="MDA0141295.1"/>
    </source>
</evidence>
<keyword evidence="3" id="KW-1185">Reference proteome</keyword>